<keyword evidence="3" id="KW-1185">Reference proteome</keyword>
<name>A0A6B9J4B6_9CAUD</name>
<feature type="transmembrane region" description="Helical" evidence="1">
    <location>
        <begin position="40"/>
        <end position="69"/>
    </location>
</feature>
<reference evidence="2 3" key="1">
    <citation type="submission" date="2019-11" db="EMBL/GenBank/DDBJ databases">
        <authorList>
            <person name="Shneider M.M."/>
            <person name="Evseev P.V."/>
            <person name="Timoshina O.Y."/>
            <person name="Mikhailova Y.V."/>
            <person name="Shelenkov A.A."/>
            <person name="Yanushevich Y."/>
            <person name="Shagin D.A."/>
            <person name="Popova A.V."/>
            <person name="Miroshnikov K.A."/>
        </authorList>
    </citation>
    <scope>NUCLEOTIDE SEQUENCE [LARGE SCALE GENOMIC DNA]</scope>
</reference>
<gene>
    <name evidence="2" type="ORF">Berthold_004</name>
</gene>
<evidence type="ECO:0000256" key="1">
    <source>
        <dbReference type="SAM" id="Phobius"/>
    </source>
</evidence>
<keyword evidence="1" id="KW-1133">Transmembrane helix</keyword>
<protein>
    <submittedName>
        <fullName evidence="2">Uncharacterized protein</fullName>
    </submittedName>
</protein>
<evidence type="ECO:0000313" key="2">
    <source>
        <dbReference type="EMBL" id="QGZ15345.1"/>
    </source>
</evidence>
<dbReference type="EMBL" id="MN709128">
    <property type="protein sequence ID" value="QGZ15345.1"/>
    <property type="molecule type" value="Genomic_DNA"/>
</dbReference>
<proteinExistence type="predicted"/>
<evidence type="ECO:0000313" key="3">
    <source>
        <dbReference type="Proteomes" id="UP000441722"/>
    </source>
</evidence>
<organism evidence="2 3">
    <name type="scientific">Acinetobacter phage vB_AbaM_Berthold</name>
    <dbReference type="NCBI Taxonomy" id="2686290"/>
    <lineage>
        <taxon>Viruses</taxon>
        <taxon>Duplodnaviria</taxon>
        <taxon>Heunggongvirae</taxon>
        <taxon>Uroviricota</taxon>
        <taxon>Caudoviricetes</taxon>
        <taxon>Pantevenvirales</taxon>
        <taxon>Straboviridae</taxon>
        <taxon>Twarogvirinae</taxon>
        <taxon>Lazarusvirus</taxon>
        <taxon>Lazarusvirus berthold</taxon>
    </lineage>
</organism>
<sequence length="79" mass="9306">MEMKKLLNIIKTNLNGTFKWSTYVEEGDHDHKFGPNKTDFIFQMPVVGLIALLVVHLLIYSLIAILYPYRLFRSYTEKK</sequence>
<keyword evidence="1" id="KW-0472">Membrane</keyword>
<accession>A0A6B9J4B6</accession>
<keyword evidence="1" id="KW-0812">Transmembrane</keyword>
<dbReference type="Proteomes" id="UP000441722">
    <property type="component" value="Segment"/>
</dbReference>